<reference evidence="2 3" key="1">
    <citation type="journal article" date="2019" name="Nat. Ecol. Evol.">
        <title>Megaphylogeny resolves global patterns of mushroom evolution.</title>
        <authorList>
            <person name="Varga T."/>
            <person name="Krizsan K."/>
            <person name="Foldi C."/>
            <person name="Dima B."/>
            <person name="Sanchez-Garcia M."/>
            <person name="Sanchez-Ramirez S."/>
            <person name="Szollosi G.J."/>
            <person name="Szarkandi J.G."/>
            <person name="Papp V."/>
            <person name="Albert L."/>
            <person name="Andreopoulos W."/>
            <person name="Angelini C."/>
            <person name="Antonin V."/>
            <person name="Barry K.W."/>
            <person name="Bougher N.L."/>
            <person name="Buchanan P."/>
            <person name="Buyck B."/>
            <person name="Bense V."/>
            <person name="Catcheside P."/>
            <person name="Chovatia M."/>
            <person name="Cooper J."/>
            <person name="Damon W."/>
            <person name="Desjardin D."/>
            <person name="Finy P."/>
            <person name="Geml J."/>
            <person name="Haridas S."/>
            <person name="Hughes K."/>
            <person name="Justo A."/>
            <person name="Karasinski D."/>
            <person name="Kautmanova I."/>
            <person name="Kiss B."/>
            <person name="Kocsube S."/>
            <person name="Kotiranta H."/>
            <person name="LaButti K.M."/>
            <person name="Lechner B.E."/>
            <person name="Liimatainen K."/>
            <person name="Lipzen A."/>
            <person name="Lukacs Z."/>
            <person name="Mihaltcheva S."/>
            <person name="Morgado L.N."/>
            <person name="Niskanen T."/>
            <person name="Noordeloos M.E."/>
            <person name="Ohm R.A."/>
            <person name="Ortiz-Santana B."/>
            <person name="Ovrebo C."/>
            <person name="Racz N."/>
            <person name="Riley R."/>
            <person name="Savchenko A."/>
            <person name="Shiryaev A."/>
            <person name="Soop K."/>
            <person name="Spirin V."/>
            <person name="Szebenyi C."/>
            <person name="Tomsovsky M."/>
            <person name="Tulloss R.E."/>
            <person name="Uehling J."/>
            <person name="Grigoriev I.V."/>
            <person name="Vagvolgyi C."/>
            <person name="Papp T."/>
            <person name="Martin F.M."/>
            <person name="Miettinen O."/>
            <person name="Hibbett D.S."/>
            <person name="Nagy L.G."/>
        </authorList>
    </citation>
    <scope>NUCLEOTIDE SEQUENCE [LARGE SCALE GENOMIC DNA]</scope>
    <source>
        <strain evidence="2 3">FP101781</strain>
    </source>
</reference>
<dbReference type="PANTHER" id="PTHR15020:SF50">
    <property type="entry name" value="UPF0659 PROTEIN YMR090W"/>
    <property type="match status" value="1"/>
</dbReference>
<dbReference type="AlphaFoldDB" id="A0A4Y7SEM8"/>
<feature type="domain" description="NAD(P)-binding" evidence="1">
    <location>
        <begin position="9"/>
        <end position="214"/>
    </location>
</feature>
<dbReference type="Gene3D" id="3.40.50.720">
    <property type="entry name" value="NAD(P)-binding Rossmann-like Domain"/>
    <property type="match status" value="1"/>
</dbReference>
<evidence type="ECO:0000259" key="1">
    <source>
        <dbReference type="Pfam" id="PF13460"/>
    </source>
</evidence>
<dbReference type="Proteomes" id="UP000298030">
    <property type="component" value="Unassembled WGS sequence"/>
</dbReference>
<evidence type="ECO:0000313" key="3">
    <source>
        <dbReference type="Proteomes" id="UP000298030"/>
    </source>
</evidence>
<dbReference type="EMBL" id="QPFP01000152">
    <property type="protein sequence ID" value="TEB20172.1"/>
    <property type="molecule type" value="Genomic_DNA"/>
</dbReference>
<protein>
    <submittedName>
        <fullName evidence="2">NAD(P)-binding protein</fullName>
    </submittedName>
</protein>
<organism evidence="2 3">
    <name type="scientific">Coprinellus micaceus</name>
    <name type="common">Glistening ink-cap mushroom</name>
    <name type="synonym">Coprinus micaceus</name>
    <dbReference type="NCBI Taxonomy" id="71717"/>
    <lineage>
        <taxon>Eukaryota</taxon>
        <taxon>Fungi</taxon>
        <taxon>Dikarya</taxon>
        <taxon>Basidiomycota</taxon>
        <taxon>Agaricomycotina</taxon>
        <taxon>Agaricomycetes</taxon>
        <taxon>Agaricomycetidae</taxon>
        <taxon>Agaricales</taxon>
        <taxon>Agaricineae</taxon>
        <taxon>Psathyrellaceae</taxon>
        <taxon>Coprinellus</taxon>
    </lineage>
</organism>
<comment type="caution">
    <text evidence="2">The sequence shown here is derived from an EMBL/GenBank/DDBJ whole genome shotgun (WGS) entry which is preliminary data.</text>
</comment>
<name>A0A4Y7SEM8_COPMI</name>
<dbReference type="InterPro" id="IPR016040">
    <property type="entry name" value="NAD(P)-bd_dom"/>
</dbReference>
<dbReference type="SUPFAM" id="SSF51735">
    <property type="entry name" value="NAD(P)-binding Rossmann-fold domains"/>
    <property type="match status" value="1"/>
</dbReference>
<dbReference type="InterPro" id="IPR036291">
    <property type="entry name" value="NAD(P)-bd_dom_sf"/>
</dbReference>
<dbReference type="STRING" id="71717.A0A4Y7SEM8"/>
<gene>
    <name evidence="2" type="ORF">FA13DRAFT_1743293</name>
</gene>
<dbReference type="OrthoDB" id="10254604at2759"/>
<keyword evidence="3" id="KW-1185">Reference proteome</keyword>
<sequence length="250" mass="27030">MTKSIVIIGGHGKVALRLARLLSSAGKSVHSVIRDEAHSQDIQSAGATPVVLSLENDPPEKFTKQFVDTQADLVYFSAGAGGKGAPERTKKVDYEGALKIFDAIEGVKQQGGAKTPRLVLVSAIDIRNPDRVPEHYDETDKQRSEQMRKAIGTYIHWKYEADKNLVQRTAFDWTILRPGGLTDDAGTDKVSIGKTHLYPAIPRDDVAAVLALLADREDAAGLAIDLVGGDTPTKEALDAFVTRGITDWLG</sequence>
<proteinExistence type="predicted"/>
<evidence type="ECO:0000313" key="2">
    <source>
        <dbReference type="EMBL" id="TEB20172.1"/>
    </source>
</evidence>
<accession>A0A4Y7SEM8</accession>
<dbReference type="PANTHER" id="PTHR15020">
    <property type="entry name" value="FLAVIN REDUCTASE-RELATED"/>
    <property type="match status" value="1"/>
</dbReference>
<dbReference type="CDD" id="cd05243">
    <property type="entry name" value="SDR_a5"/>
    <property type="match status" value="1"/>
</dbReference>
<dbReference type="Pfam" id="PF13460">
    <property type="entry name" value="NAD_binding_10"/>
    <property type="match status" value="1"/>
</dbReference>